<keyword evidence="1" id="KW-1133">Transmembrane helix</keyword>
<feature type="transmembrane region" description="Helical" evidence="1">
    <location>
        <begin position="66"/>
        <end position="86"/>
    </location>
</feature>
<proteinExistence type="predicted"/>
<organism evidence="2">
    <name type="scientific">Salmonella enterica</name>
    <name type="common">Salmonella choleraesuis</name>
    <dbReference type="NCBI Taxonomy" id="28901"/>
    <lineage>
        <taxon>Bacteria</taxon>
        <taxon>Pseudomonadati</taxon>
        <taxon>Pseudomonadota</taxon>
        <taxon>Gammaproteobacteria</taxon>
        <taxon>Enterobacterales</taxon>
        <taxon>Enterobacteriaceae</taxon>
        <taxon>Salmonella</taxon>
    </lineage>
</organism>
<keyword evidence="1" id="KW-0472">Membrane</keyword>
<sequence>MSERLFAKLSLIIYGRLVFESRSPILTLCLRGHTHVNRAETRLHRLTLSSSSIFTKANHHVIKSRICYCIFQMILVIVIILINNLFDL</sequence>
<gene>
    <name evidence="2" type="ORF">ED033_01505</name>
</gene>
<evidence type="ECO:0000313" key="2">
    <source>
        <dbReference type="EMBL" id="MER41048.1"/>
    </source>
</evidence>
<reference evidence="2" key="1">
    <citation type="submission" date="2018-10" db="EMBL/GenBank/DDBJ databases">
        <authorList>
            <consortium name="PulseNet: The National Subtyping Network for Foodborne Disease Surveillance"/>
            <person name="Tarr C.L."/>
            <person name="Trees E."/>
            <person name="Katz L.S."/>
            <person name="Carleton-Romer H.A."/>
            <person name="Stroika S."/>
            <person name="Kucerova Z."/>
            <person name="Roache K.F."/>
            <person name="Sabol A.L."/>
            <person name="Besser J."/>
            <person name="Gerner-Smidt P."/>
        </authorList>
    </citation>
    <scope>NUCLEOTIDE SEQUENCE [LARGE SCALE GENOMIC DNA]</scope>
    <source>
        <strain evidence="2">PNUSAS057480</strain>
    </source>
</reference>
<protein>
    <submittedName>
        <fullName evidence="2">Uncharacterized protein</fullName>
    </submittedName>
</protein>
<keyword evidence="1" id="KW-0812">Transmembrane</keyword>
<dbReference type="Proteomes" id="UP000885379">
    <property type="component" value="Unassembled WGS sequence"/>
</dbReference>
<name>A0A3I8FLW7_SALER</name>
<evidence type="ECO:0000256" key="1">
    <source>
        <dbReference type="SAM" id="Phobius"/>
    </source>
</evidence>
<accession>A0A3I8FLW7</accession>
<comment type="caution">
    <text evidence="2">The sequence shown here is derived from an EMBL/GenBank/DDBJ whole genome shotgun (WGS) entry which is preliminary data.</text>
</comment>
<dbReference type="AlphaFoldDB" id="A0A3I8FLW7"/>
<dbReference type="EMBL" id="RMEA01000003">
    <property type="protein sequence ID" value="MER41048.1"/>
    <property type="molecule type" value="Genomic_DNA"/>
</dbReference>